<dbReference type="GO" id="GO:0046872">
    <property type="term" value="F:metal ion binding"/>
    <property type="evidence" value="ECO:0007669"/>
    <property type="project" value="UniProtKB-KW"/>
</dbReference>
<keyword evidence="4" id="KW-0004">4Fe-4S</keyword>
<evidence type="ECO:0000256" key="8">
    <source>
        <dbReference type="ARBA" id="ARBA00023136"/>
    </source>
</evidence>
<evidence type="ECO:0000313" key="10">
    <source>
        <dbReference type="EMBL" id="GAN53701.1"/>
    </source>
</evidence>
<gene>
    <name evidence="10" type="ORF">Tasa_010_248</name>
</gene>
<proteinExistence type="inferred from homology"/>
<dbReference type="GO" id="GO:0051539">
    <property type="term" value="F:4 iron, 4 sulfur cluster binding"/>
    <property type="evidence" value="ECO:0007669"/>
    <property type="project" value="UniProtKB-KW"/>
</dbReference>
<evidence type="ECO:0000256" key="6">
    <source>
        <dbReference type="ARBA" id="ARBA00023004"/>
    </source>
</evidence>
<evidence type="ECO:0000256" key="4">
    <source>
        <dbReference type="ARBA" id="ARBA00022485"/>
    </source>
</evidence>
<evidence type="ECO:0000256" key="5">
    <source>
        <dbReference type="ARBA" id="ARBA00022723"/>
    </source>
</evidence>
<organism evidence="10 11">
    <name type="scientific">Tanticharoenia sakaeratensis NBRC 103193</name>
    <dbReference type="NCBI Taxonomy" id="1231623"/>
    <lineage>
        <taxon>Bacteria</taxon>
        <taxon>Pseudomonadati</taxon>
        <taxon>Pseudomonadota</taxon>
        <taxon>Alphaproteobacteria</taxon>
        <taxon>Acetobacterales</taxon>
        <taxon>Acetobacteraceae</taxon>
        <taxon>Tanticharoenia</taxon>
    </lineage>
</organism>
<protein>
    <submittedName>
        <fullName evidence="10">NADH-quinone oxidoreductase subunit B</fullName>
    </submittedName>
</protein>
<keyword evidence="3" id="KW-1003">Cell membrane</keyword>
<dbReference type="Pfam" id="PF01058">
    <property type="entry name" value="Oxidored_q6"/>
    <property type="match status" value="1"/>
</dbReference>
<dbReference type="Proteomes" id="UP000032679">
    <property type="component" value="Unassembled WGS sequence"/>
</dbReference>
<dbReference type="InterPro" id="IPR052375">
    <property type="entry name" value="Complex_I_20kDa-like"/>
</dbReference>
<dbReference type="STRING" id="1231623.Tasa_010_248"/>
<evidence type="ECO:0000256" key="3">
    <source>
        <dbReference type="ARBA" id="ARBA00022475"/>
    </source>
</evidence>
<comment type="similarity">
    <text evidence="2">Belongs to the complex I 20 kDa subunit family.</text>
</comment>
<reference evidence="10 11" key="1">
    <citation type="submission" date="2012-10" db="EMBL/GenBank/DDBJ databases">
        <title>Genome sequencing of Tanticharoenia sakaeratensis NBRC 103193.</title>
        <authorList>
            <person name="Azuma Y."/>
            <person name="Hadano H."/>
            <person name="Hirakawa H."/>
            <person name="Matsushita K."/>
        </authorList>
    </citation>
    <scope>NUCLEOTIDE SEQUENCE [LARGE SCALE GENOMIC DNA]</scope>
    <source>
        <strain evidence="10 11">NBRC 103193</strain>
    </source>
</reference>
<keyword evidence="5" id="KW-0479">Metal-binding</keyword>
<keyword evidence="7" id="KW-0411">Iron-sulfur</keyword>
<evidence type="ECO:0000256" key="7">
    <source>
        <dbReference type="ARBA" id="ARBA00023014"/>
    </source>
</evidence>
<dbReference type="EMBL" id="BALE01000010">
    <property type="protein sequence ID" value="GAN53701.1"/>
    <property type="molecule type" value="Genomic_DNA"/>
</dbReference>
<keyword evidence="11" id="KW-1185">Reference proteome</keyword>
<name>A0A0D6MJP1_9PROT</name>
<dbReference type="PANTHER" id="PTHR42989">
    <property type="entry name" value="HYDROGENASE-4 COMPONENT I"/>
    <property type="match status" value="1"/>
</dbReference>
<keyword evidence="8" id="KW-0472">Membrane</keyword>
<feature type="domain" description="NADH:ubiquinone oxidoreductase-like 20kDa subunit" evidence="9">
    <location>
        <begin position="33"/>
        <end position="143"/>
    </location>
</feature>
<evidence type="ECO:0000313" key="11">
    <source>
        <dbReference type="Proteomes" id="UP000032679"/>
    </source>
</evidence>
<dbReference type="PANTHER" id="PTHR42989:SF1">
    <property type="entry name" value="FORMATE HYDROGENLYASE SUBUNIT 7-RELATED"/>
    <property type="match status" value="1"/>
</dbReference>
<evidence type="ECO:0000256" key="1">
    <source>
        <dbReference type="ARBA" id="ARBA00001966"/>
    </source>
</evidence>
<evidence type="ECO:0000256" key="2">
    <source>
        <dbReference type="ARBA" id="ARBA00009173"/>
    </source>
</evidence>
<comment type="cofactor">
    <cofactor evidence="1">
        <name>[4Fe-4S] cluster</name>
        <dbReference type="ChEBI" id="CHEBI:49883"/>
    </cofactor>
</comment>
<comment type="caution">
    <text evidence="10">The sequence shown here is derived from an EMBL/GenBank/DDBJ whole genome shotgun (WGS) entry which is preliminary data.</text>
</comment>
<dbReference type="InterPro" id="IPR006137">
    <property type="entry name" value="NADH_UbQ_OxRdtase-like_20kDa"/>
</dbReference>
<accession>A0A0D6MJP1</accession>
<dbReference type="Gene3D" id="3.40.50.12280">
    <property type="match status" value="1"/>
</dbReference>
<evidence type="ECO:0000259" key="9">
    <source>
        <dbReference type="Pfam" id="PF01058"/>
    </source>
</evidence>
<keyword evidence="6" id="KW-0408">Iron</keyword>
<dbReference type="SUPFAM" id="SSF56770">
    <property type="entry name" value="HydA/Nqo6-like"/>
    <property type="match status" value="1"/>
</dbReference>
<sequence length="154" mass="16075">MLIRALIEAAQGHARVPRGRQPLRLFHIETAGCEGCGMEVAALRGAAYGLARADIAFVDRPEAADFLLVTGALSRAMAPELDRAWQAMPARRGLIAIGACAIDGGPFGETYALLGGLSRLARTTIDVPGCPAEPAAILDGLLTLAVRREDEAAG</sequence>
<dbReference type="AlphaFoldDB" id="A0A0D6MJP1"/>